<sequence length="147" mass="15163">MNRTARQHPARPTSLPWVLLLVLLTLGVAGMHTFGHGGHAASGHETAANGLPHGALTAADQVDVHQVRQVAQVGEPTTGGSTGAELFSVCLAVLGAFGLAFGLALLRVRSRRATCVAWTRCAAHRGGRGPPVTLLGLRVAAVSVLQI</sequence>
<organism evidence="2 3">
    <name type="scientific">Micromonospora endolithica</name>
    <dbReference type="NCBI Taxonomy" id="230091"/>
    <lineage>
        <taxon>Bacteria</taxon>
        <taxon>Bacillati</taxon>
        <taxon>Actinomycetota</taxon>
        <taxon>Actinomycetes</taxon>
        <taxon>Micromonosporales</taxon>
        <taxon>Micromonosporaceae</taxon>
        <taxon>Micromonospora</taxon>
    </lineage>
</organism>
<comment type="caution">
    <text evidence="2">The sequence shown here is derived from an EMBL/GenBank/DDBJ whole genome shotgun (WGS) entry which is preliminary data.</text>
</comment>
<name>A0A3A9ZQD3_9ACTN</name>
<keyword evidence="1" id="KW-0812">Transmembrane</keyword>
<evidence type="ECO:0000313" key="2">
    <source>
        <dbReference type="EMBL" id="RKN50395.1"/>
    </source>
</evidence>
<keyword evidence="1" id="KW-1133">Transmembrane helix</keyword>
<dbReference type="EMBL" id="RBAK01000001">
    <property type="protein sequence ID" value="RKN50395.1"/>
    <property type="molecule type" value="Genomic_DNA"/>
</dbReference>
<reference evidence="2 3" key="1">
    <citation type="journal article" date="2004" name="Syst. Appl. Microbiol.">
        <title>Cryptoendolithic actinomycetes from antarctic sandstone rock samples: Micromonospora endolithica sp. nov. and two isolates related to Micromonospora coerulea Jensen 1932.</title>
        <authorList>
            <person name="Hirsch P."/>
            <person name="Mevs U."/>
            <person name="Kroppenstedt R.M."/>
            <person name="Schumann P."/>
            <person name="Stackebrandt E."/>
        </authorList>
    </citation>
    <scope>NUCLEOTIDE SEQUENCE [LARGE SCALE GENOMIC DNA]</scope>
    <source>
        <strain evidence="2 3">JCM 12677</strain>
    </source>
</reference>
<evidence type="ECO:0000256" key="1">
    <source>
        <dbReference type="SAM" id="Phobius"/>
    </source>
</evidence>
<dbReference type="OrthoDB" id="3405838at2"/>
<dbReference type="RefSeq" id="WP_120723775.1">
    <property type="nucleotide sequence ID" value="NZ_RBAK01000001.1"/>
</dbReference>
<keyword evidence="1" id="KW-0472">Membrane</keyword>
<proteinExistence type="predicted"/>
<accession>A0A3A9ZQD3</accession>
<feature type="transmembrane region" description="Helical" evidence="1">
    <location>
        <begin position="86"/>
        <end position="106"/>
    </location>
</feature>
<dbReference type="Proteomes" id="UP000281726">
    <property type="component" value="Unassembled WGS sequence"/>
</dbReference>
<evidence type="ECO:0000313" key="3">
    <source>
        <dbReference type="Proteomes" id="UP000281726"/>
    </source>
</evidence>
<dbReference type="AlphaFoldDB" id="A0A3A9ZQD3"/>
<keyword evidence="3" id="KW-1185">Reference proteome</keyword>
<protein>
    <submittedName>
        <fullName evidence="2">Uncharacterized protein</fullName>
    </submittedName>
</protein>
<gene>
    <name evidence="2" type="ORF">D7223_00905</name>
</gene>